<evidence type="ECO:0000313" key="2">
    <source>
        <dbReference type="EMBL" id="MBB3926991.1"/>
    </source>
</evidence>
<dbReference type="EMBL" id="JACIDT010000009">
    <property type="protein sequence ID" value="MBB3926991.1"/>
    <property type="molecule type" value="Genomic_DNA"/>
</dbReference>
<gene>
    <name evidence="2" type="ORF">GGR43_002714</name>
</gene>
<keyword evidence="3" id="KW-1185">Reference proteome</keyword>
<name>A0A7W6BL68_9SPHN</name>
<evidence type="ECO:0000313" key="3">
    <source>
        <dbReference type="Proteomes" id="UP000571950"/>
    </source>
</evidence>
<sequence>MTTDPIGRMEIEAYIDGELDLPQRLAVEDHLSRHPGLAAQVMADFRNRSALQLLASPDPALPRSLAATAERVRKEGRSLWRRPAAGLAGVAAMALVALAALNMTSSPPSYVDLAVASHRSIKERTGLVAYQPFSDRAQALLSASRIAIPRLPPDWRVIDVEMLRGTRVPALLIAVQTAEGRTLSILALRERSSAPRDPDTVQDGSQSVAYWRKGDFSYALTGEGNPGQIDATADALADSWRT</sequence>
<keyword evidence="1" id="KW-0812">Transmembrane</keyword>
<proteinExistence type="predicted"/>
<protein>
    <submittedName>
        <fullName evidence="2">Anti-sigma factor RsiW</fullName>
    </submittedName>
</protein>
<dbReference type="AlphaFoldDB" id="A0A7W6BL68"/>
<dbReference type="Proteomes" id="UP000571950">
    <property type="component" value="Unassembled WGS sequence"/>
</dbReference>
<accession>A0A7W6BL68</accession>
<dbReference type="RefSeq" id="WP_246343736.1">
    <property type="nucleotide sequence ID" value="NZ_JACIDT010000009.1"/>
</dbReference>
<reference evidence="2 3" key="1">
    <citation type="submission" date="2020-08" db="EMBL/GenBank/DDBJ databases">
        <title>Genomic Encyclopedia of Type Strains, Phase IV (KMG-IV): sequencing the most valuable type-strain genomes for metagenomic binning, comparative biology and taxonomic classification.</title>
        <authorList>
            <person name="Goeker M."/>
        </authorList>
    </citation>
    <scope>NUCLEOTIDE SEQUENCE [LARGE SCALE GENOMIC DNA]</scope>
    <source>
        <strain evidence="2 3">DSM 26189</strain>
    </source>
</reference>
<keyword evidence="1" id="KW-0472">Membrane</keyword>
<comment type="caution">
    <text evidence="2">The sequence shown here is derived from an EMBL/GenBank/DDBJ whole genome shotgun (WGS) entry which is preliminary data.</text>
</comment>
<feature type="transmembrane region" description="Helical" evidence="1">
    <location>
        <begin position="83"/>
        <end position="101"/>
    </location>
</feature>
<organism evidence="2 3">
    <name type="scientific">Sphingobium jiangsuense</name>
    <dbReference type="NCBI Taxonomy" id="870476"/>
    <lineage>
        <taxon>Bacteria</taxon>
        <taxon>Pseudomonadati</taxon>
        <taxon>Pseudomonadota</taxon>
        <taxon>Alphaproteobacteria</taxon>
        <taxon>Sphingomonadales</taxon>
        <taxon>Sphingomonadaceae</taxon>
        <taxon>Sphingobium</taxon>
    </lineage>
</organism>
<keyword evidence="1" id="KW-1133">Transmembrane helix</keyword>
<evidence type="ECO:0000256" key="1">
    <source>
        <dbReference type="SAM" id="Phobius"/>
    </source>
</evidence>